<accession>A0A9P9IFS7</accession>
<dbReference type="InterPro" id="IPR046347">
    <property type="entry name" value="bZIP_sf"/>
</dbReference>
<dbReference type="AlphaFoldDB" id="A0A9P9IFS7"/>
<dbReference type="Pfam" id="PF11905">
    <property type="entry name" value="DUF3425"/>
    <property type="match status" value="1"/>
</dbReference>
<name>A0A9P9IFS7_9HYPO</name>
<dbReference type="PROSITE" id="PS00036">
    <property type="entry name" value="BZIP_BASIC"/>
    <property type="match status" value="1"/>
</dbReference>
<dbReference type="PANTHER" id="PTHR38116:SF9">
    <property type="entry name" value="BZIP DOMAIN-CONTAINING PROTEIN"/>
    <property type="match status" value="1"/>
</dbReference>
<evidence type="ECO:0000259" key="2">
    <source>
        <dbReference type="PROSITE" id="PS00036"/>
    </source>
</evidence>
<dbReference type="InterPro" id="IPR021833">
    <property type="entry name" value="DUF3425"/>
</dbReference>
<dbReference type="SUPFAM" id="SSF57959">
    <property type="entry name" value="Leucine zipper domain"/>
    <property type="match status" value="1"/>
</dbReference>
<dbReference type="EMBL" id="JAGMUV010000027">
    <property type="protein sequence ID" value="KAH7118352.1"/>
    <property type="molecule type" value="Genomic_DNA"/>
</dbReference>
<reference evidence="3" key="1">
    <citation type="journal article" date="2021" name="Nat. Commun.">
        <title>Genetic determinants of endophytism in the Arabidopsis root mycobiome.</title>
        <authorList>
            <person name="Mesny F."/>
            <person name="Miyauchi S."/>
            <person name="Thiergart T."/>
            <person name="Pickel B."/>
            <person name="Atanasova L."/>
            <person name="Karlsson M."/>
            <person name="Huettel B."/>
            <person name="Barry K.W."/>
            <person name="Haridas S."/>
            <person name="Chen C."/>
            <person name="Bauer D."/>
            <person name="Andreopoulos W."/>
            <person name="Pangilinan J."/>
            <person name="LaButti K."/>
            <person name="Riley R."/>
            <person name="Lipzen A."/>
            <person name="Clum A."/>
            <person name="Drula E."/>
            <person name="Henrissat B."/>
            <person name="Kohler A."/>
            <person name="Grigoriev I.V."/>
            <person name="Martin F.M."/>
            <person name="Hacquard S."/>
        </authorList>
    </citation>
    <scope>NUCLEOTIDE SEQUENCE</scope>
    <source>
        <strain evidence="3">MPI-CAGE-AT-0147</strain>
    </source>
</reference>
<gene>
    <name evidence="3" type="ORF">EDB81DRAFT_701371</name>
</gene>
<sequence>MTSSTSQKNQQCNASSSGVDEREKRKIRNRLSQRAFRRRQAEYIRELLSRAEASRKPESERIVALEQENRLLHGQLTNVQSRLEGLQVTLQIITDSISKTCIQNLSPTTEESPEEGTSEQPGGSTITILQAQPAADTQSLQQLPDSHFDQRSLNSPDDALSSTLATNTAFEFPIGSSLGFADGPTINHGQLDMQWMRSPLQTQQIPDIWTFNYQMGIQSPANTMAVGRRSTSISGLEWTQSNSPFSDHILVLRELLRAKLNQPRLTEDDSCRSVYQSVSAALAMFNSITRPDVMNWYAKTRFFHIIELTTWQMFPCSSTYLRVHECYRPTRLQSRLQSQYPCVIDWIPFSSVRDGIIQLHAANPCIDQVFCDAVSAYVVEASLSELVVGAQPTKVYIRVTDLIASMSLDEGIQETGLSPTLPVPDVKTLFSSPSHACLVFKHLKMDCGASYYKIDRNFFSKYPELCDSGDDIIASGIPLRPKTQTTLTYPNHLDACTVAMYRSFINFSVDAVTEICKISYE</sequence>
<comment type="caution">
    <text evidence="3">The sequence shown here is derived from an EMBL/GenBank/DDBJ whole genome shotgun (WGS) entry which is preliminary data.</text>
</comment>
<protein>
    <recommendedName>
        <fullName evidence="2">BZIP domain-containing protein</fullName>
    </recommendedName>
</protein>
<feature type="region of interest" description="Disordered" evidence="1">
    <location>
        <begin position="1"/>
        <end position="32"/>
    </location>
</feature>
<evidence type="ECO:0000313" key="4">
    <source>
        <dbReference type="Proteomes" id="UP000738349"/>
    </source>
</evidence>
<keyword evidence="4" id="KW-1185">Reference proteome</keyword>
<organism evidence="3 4">
    <name type="scientific">Dactylonectria macrodidyma</name>
    <dbReference type="NCBI Taxonomy" id="307937"/>
    <lineage>
        <taxon>Eukaryota</taxon>
        <taxon>Fungi</taxon>
        <taxon>Dikarya</taxon>
        <taxon>Ascomycota</taxon>
        <taxon>Pezizomycotina</taxon>
        <taxon>Sordariomycetes</taxon>
        <taxon>Hypocreomycetidae</taxon>
        <taxon>Hypocreales</taxon>
        <taxon>Nectriaceae</taxon>
        <taxon>Dactylonectria</taxon>
    </lineage>
</organism>
<dbReference type="GO" id="GO:0003700">
    <property type="term" value="F:DNA-binding transcription factor activity"/>
    <property type="evidence" value="ECO:0007669"/>
    <property type="project" value="InterPro"/>
</dbReference>
<dbReference type="CDD" id="cd14688">
    <property type="entry name" value="bZIP_YAP"/>
    <property type="match status" value="1"/>
</dbReference>
<feature type="domain" description="BZIP" evidence="2">
    <location>
        <begin position="24"/>
        <end position="39"/>
    </location>
</feature>
<evidence type="ECO:0000256" key="1">
    <source>
        <dbReference type="SAM" id="MobiDB-lite"/>
    </source>
</evidence>
<evidence type="ECO:0000313" key="3">
    <source>
        <dbReference type="EMBL" id="KAH7118352.1"/>
    </source>
</evidence>
<dbReference type="OrthoDB" id="10261951at2759"/>
<feature type="compositionally biased region" description="Polar residues" evidence="1">
    <location>
        <begin position="1"/>
        <end position="18"/>
    </location>
</feature>
<dbReference type="Gene3D" id="1.20.5.170">
    <property type="match status" value="1"/>
</dbReference>
<proteinExistence type="predicted"/>
<dbReference type="InterPro" id="IPR004827">
    <property type="entry name" value="bZIP"/>
</dbReference>
<dbReference type="Proteomes" id="UP000738349">
    <property type="component" value="Unassembled WGS sequence"/>
</dbReference>
<feature type="region of interest" description="Disordered" evidence="1">
    <location>
        <begin position="105"/>
        <end position="124"/>
    </location>
</feature>
<dbReference type="PANTHER" id="PTHR38116">
    <property type="entry name" value="CHROMOSOME 7, WHOLE GENOME SHOTGUN SEQUENCE"/>
    <property type="match status" value="1"/>
</dbReference>